<gene>
    <name evidence="3" type="ORF">FC08_GL000810</name>
</gene>
<evidence type="ECO:0000313" key="4">
    <source>
        <dbReference type="Proteomes" id="UP000050828"/>
    </source>
</evidence>
<name>A0AAJ0LES0_LATCU</name>
<dbReference type="Proteomes" id="UP000050828">
    <property type="component" value="Unassembled WGS sequence"/>
</dbReference>
<dbReference type="EMBL" id="AZDL01000028">
    <property type="protein sequence ID" value="KRK92304.1"/>
    <property type="molecule type" value="Genomic_DNA"/>
</dbReference>
<dbReference type="AlphaFoldDB" id="A0AAJ0LES0"/>
<evidence type="ECO:0000313" key="3">
    <source>
        <dbReference type="EMBL" id="KRK92304.1"/>
    </source>
</evidence>
<reference evidence="3 4" key="1">
    <citation type="journal article" date="2015" name="Genome Announc.">
        <title>Expanding the biotechnology potential of lactobacilli through comparative genomics of 213 strains and associated genera.</title>
        <authorList>
            <person name="Sun Z."/>
            <person name="Harris H.M."/>
            <person name="McCann A."/>
            <person name="Guo C."/>
            <person name="Argimon S."/>
            <person name="Zhang W."/>
            <person name="Yang X."/>
            <person name="Jeffery I.B."/>
            <person name="Cooney J.C."/>
            <person name="Kagawa T.F."/>
            <person name="Liu W."/>
            <person name="Song Y."/>
            <person name="Salvetti E."/>
            <person name="Wrobel A."/>
            <person name="Rasinkangas P."/>
            <person name="Parkhill J."/>
            <person name="Rea M.C."/>
            <person name="O'Sullivan O."/>
            <person name="Ritari J."/>
            <person name="Douillard F.P."/>
            <person name="Paul Ross R."/>
            <person name="Yang R."/>
            <person name="Briner A.E."/>
            <person name="Felis G.E."/>
            <person name="de Vos W.M."/>
            <person name="Barrangou R."/>
            <person name="Klaenhammer T.R."/>
            <person name="Caufield P.W."/>
            <person name="Cui Y."/>
            <person name="Zhang H."/>
            <person name="O'Toole P.W."/>
        </authorList>
    </citation>
    <scope>NUCLEOTIDE SEQUENCE [LARGE SCALE GENOMIC DNA]</scope>
    <source>
        <strain evidence="3 4">DSM 20019</strain>
    </source>
</reference>
<feature type="coiled-coil region" evidence="1">
    <location>
        <begin position="27"/>
        <end position="92"/>
    </location>
</feature>
<dbReference type="Pfam" id="PF06810">
    <property type="entry name" value="Phage_scaffold"/>
    <property type="match status" value="1"/>
</dbReference>
<proteinExistence type="predicted"/>
<dbReference type="GeneID" id="49610278"/>
<keyword evidence="1" id="KW-0175">Coiled coil</keyword>
<evidence type="ECO:0008006" key="5">
    <source>
        <dbReference type="Google" id="ProtNLM"/>
    </source>
</evidence>
<protein>
    <recommendedName>
        <fullName evidence="5">Scaffolding protein</fullName>
    </recommendedName>
</protein>
<organism evidence="3 4">
    <name type="scientific">Latilactobacillus curvatus JCM 1096 = DSM 20019</name>
    <dbReference type="NCBI Taxonomy" id="1293592"/>
    <lineage>
        <taxon>Bacteria</taxon>
        <taxon>Bacillati</taxon>
        <taxon>Bacillota</taxon>
        <taxon>Bacilli</taxon>
        <taxon>Lactobacillales</taxon>
        <taxon>Lactobacillaceae</taxon>
        <taxon>Latilactobacillus</taxon>
    </lineage>
</organism>
<feature type="region of interest" description="Disordered" evidence="2">
    <location>
        <begin position="148"/>
        <end position="190"/>
    </location>
</feature>
<dbReference type="InterPro" id="IPR009636">
    <property type="entry name" value="SCAF"/>
</dbReference>
<sequence>MKREELKALGLEDSAIDKVMALHGQTVNGLNAQINTLNTEKETLTEQVSQSAKQLEDLSKDNADNAELQAQIKQLQDDKAQLESDSQTKLVEVQTNYAIESALKDAGARDVKAVLPFIDKDTIKLADGKVTGLDEQLKTVQADKDFLFQPTEPETKKPAIVTGQNSNPGGGQGGNSILETIQNNLTKGAE</sequence>
<accession>A0AAJ0LES0</accession>
<comment type="caution">
    <text evidence="3">The sequence shown here is derived from an EMBL/GenBank/DDBJ whole genome shotgun (WGS) entry which is preliminary data.</text>
</comment>
<evidence type="ECO:0000256" key="1">
    <source>
        <dbReference type="SAM" id="Coils"/>
    </source>
</evidence>
<feature type="compositionally biased region" description="Polar residues" evidence="2">
    <location>
        <begin position="177"/>
        <end position="190"/>
    </location>
</feature>
<evidence type="ECO:0000256" key="2">
    <source>
        <dbReference type="SAM" id="MobiDB-lite"/>
    </source>
</evidence>
<dbReference type="RefSeq" id="WP_056966405.1">
    <property type="nucleotide sequence ID" value="NZ_AZDL01000028.1"/>
</dbReference>